<name>A0AAV5ALK4_9AGAM</name>
<dbReference type="PANTHER" id="PTHR34144">
    <property type="entry name" value="CHROMOSOME 8, WHOLE GENOME SHOTGUN SEQUENCE"/>
    <property type="match status" value="1"/>
</dbReference>
<sequence length="472" mass="54373">MFNLQPGIRVAYLSVRAIRVYGTLVTLYISQKEIPFARVMRDDGVMEDVPDNGQLETYEQMDAATQREALNEKVLQIVSDLPPPAFHPWCPTAMETKLRYTDFYAYNSGNPSTIYLAVRIQKPEIYLSSFIHELSTLILYVGSHRFYVHVVFAENTSHDLAKSFGRMMDILRIAYKITFEQSQFIPQGYARQRMNQKNLAMDPFYSSIAMEQLGISSFDYVVLIEDSVFCAGDVLELLFEHKFQGAELTCALEWRGGLLHDKWTIRTSNGKPPYMRSELEGFFNQTKKTGAASLPTPFFTDPATRKRYRFLRSFPLFSCWSSIVILDPRVFLPVSAAIDGNVDAAKEGEEKKPVREKEGLRFRVAANGHDSDQYSDTFLFCVDMWERGMYKILMVPSASVGDTFEMYDLVRQDGRRQLKHPAGLEREGRGLVSYFRWPKTTPNEMVYHDYGIWQQHERVGKWDDSLLPPTKD</sequence>
<dbReference type="PANTHER" id="PTHR34144:SF7">
    <property type="entry name" value="EXPORT PROTEIN (CAP59), PUTATIVE (AFU_ORTHOLOGUE AFUA_7G05020)-RELATED"/>
    <property type="match status" value="1"/>
</dbReference>
<evidence type="ECO:0000313" key="1">
    <source>
        <dbReference type="EMBL" id="GJJ13584.1"/>
    </source>
</evidence>
<dbReference type="Pfam" id="PF11735">
    <property type="entry name" value="CAP59_mtransfer"/>
    <property type="match status" value="1"/>
</dbReference>
<evidence type="ECO:0000313" key="2">
    <source>
        <dbReference type="Proteomes" id="UP001050691"/>
    </source>
</evidence>
<dbReference type="AlphaFoldDB" id="A0AAV5ALK4"/>
<dbReference type="InterPro" id="IPR021047">
    <property type="entry name" value="Mannosyltransferase_CMT1"/>
</dbReference>
<dbReference type="EMBL" id="BPWL01000009">
    <property type="protein sequence ID" value="GJJ13584.1"/>
    <property type="molecule type" value="Genomic_DNA"/>
</dbReference>
<protein>
    <recommendedName>
        <fullName evidence="3">Glycosyltransferase family 92 protein</fullName>
    </recommendedName>
</protein>
<proteinExistence type="predicted"/>
<keyword evidence="2" id="KW-1185">Reference proteome</keyword>
<accession>A0AAV5ALK4</accession>
<dbReference type="Proteomes" id="UP001050691">
    <property type="component" value="Unassembled WGS sequence"/>
</dbReference>
<organism evidence="1 2">
    <name type="scientific">Clathrus columnatus</name>
    <dbReference type="NCBI Taxonomy" id="1419009"/>
    <lineage>
        <taxon>Eukaryota</taxon>
        <taxon>Fungi</taxon>
        <taxon>Dikarya</taxon>
        <taxon>Basidiomycota</taxon>
        <taxon>Agaricomycotina</taxon>
        <taxon>Agaricomycetes</taxon>
        <taxon>Phallomycetidae</taxon>
        <taxon>Phallales</taxon>
        <taxon>Clathraceae</taxon>
        <taxon>Clathrus</taxon>
    </lineage>
</organism>
<evidence type="ECO:0008006" key="3">
    <source>
        <dbReference type="Google" id="ProtNLM"/>
    </source>
</evidence>
<gene>
    <name evidence="1" type="ORF">Clacol_007840</name>
</gene>
<reference evidence="1" key="1">
    <citation type="submission" date="2021-10" db="EMBL/GenBank/DDBJ databases">
        <title>De novo Genome Assembly of Clathrus columnatus (Basidiomycota, Fungi) Using Illumina and Nanopore Sequence Data.</title>
        <authorList>
            <person name="Ogiso-Tanaka E."/>
            <person name="Itagaki H."/>
            <person name="Hosoya T."/>
            <person name="Hosaka K."/>
        </authorList>
    </citation>
    <scope>NUCLEOTIDE SEQUENCE</scope>
    <source>
        <strain evidence="1">MO-923</strain>
    </source>
</reference>
<comment type="caution">
    <text evidence="1">The sequence shown here is derived from an EMBL/GenBank/DDBJ whole genome shotgun (WGS) entry which is preliminary data.</text>
</comment>